<feature type="repeat" description="ANK" evidence="3">
    <location>
        <begin position="52"/>
        <end position="85"/>
    </location>
</feature>
<evidence type="ECO:0000313" key="5">
    <source>
        <dbReference type="Proteomes" id="UP000277580"/>
    </source>
</evidence>
<dbReference type="SUPFAM" id="SSF48403">
    <property type="entry name" value="Ankyrin repeat"/>
    <property type="match status" value="1"/>
</dbReference>
<dbReference type="InterPro" id="IPR002110">
    <property type="entry name" value="Ankyrin_rpt"/>
</dbReference>
<protein>
    <submittedName>
        <fullName evidence="4">Ankyrin repeat protein-like protein</fullName>
    </submittedName>
</protein>
<dbReference type="Proteomes" id="UP000277580">
    <property type="component" value="Unassembled WGS sequence"/>
</dbReference>
<evidence type="ECO:0000256" key="2">
    <source>
        <dbReference type="ARBA" id="ARBA00023043"/>
    </source>
</evidence>
<dbReference type="GO" id="GO:0004842">
    <property type="term" value="F:ubiquitin-protein transferase activity"/>
    <property type="evidence" value="ECO:0007669"/>
    <property type="project" value="TreeGrafter"/>
</dbReference>
<dbReference type="STRING" id="1392247.A0A3N4L0Z1"/>
<evidence type="ECO:0000256" key="1">
    <source>
        <dbReference type="ARBA" id="ARBA00022737"/>
    </source>
</evidence>
<dbReference type="OrthoDB" id="9995210at2759"/>
<keyword evidence="1" id="KW-0677">Repeat</keyword>
<keyword evidence="5" id="KW-1185">Reference proteome</keyword>
<evidence type="ECO:0000256" key="3">
    <source>
        <dbReference type="PROSITE-ProRule" id="PRU00023"/>
    </source>
</evidence>
<organism evidence="4 5">
    <name type="scientific">Morchella conica CCBAS932</name>
    <dbReference type="NCBI Taxonomy" id="1392247"/>
    <lineage>
        <taxon>Eukaryota</taxon>
        <taxon>Fungi</taxon>
        <taxon>Dikarya</taxon>
        <taxon>Ascomycota</taxon>
        <taxon>Pezizomycotina</taxon>
        <taxon>Pezizomycetes</taxon>
        <taxon>Pezizales</taxon>
        <taxon>Morchellaceae</taxon>
        <taxon>Morchella</taxon>
    </lineage>
</organism>
<feature type="repeat" description="ANK" evidence="3">
    <location>
        <begin position="87"/>
        <end position="125"/>
    </location>
</feature>
<dbReference type="AlphaFoldDB" id="A0A3N4L0Z1"/>
<dbReference type="PANTHER" id="PTHR24171:SF8">
    <property type="entry name" value="BRCA1-ASSOCIATED RING DOMAIN PROTEIN 1"/>
    <property type="match status" value="1"/>
</dbReference>
<dbReference type="InParanoid" id="A0A3N4L0Z1"/>
<sequence length="172" mass="18982">MAGTTTAHEDEGASPKELLLEAARRNNVDLLEEVLGNKKVDADFLNHSTDGVGNTALHMAAQHGSLEVLDHLLDQEGLEVDPINRMEQETPLHKAVQYANKEKEHGVDVVEMLIDAGADPRIRNKQKQRPIDIVDPRDTKLREILQRAEYAMTVGNDVVDDDDNDGPASDSD</sequence>
<dbReference type="InterPro" id="IPR036770">
    <property type="entry name" value="Ankyrin_rpt-contain_sf"/>
</dbReference>
<keyword evidence="2 3" id="KW-0040">ANK repeat</keyword>
<name>A0A3N4L0Z1_9PEZI</name>
<dbReference type="FunCoup" id="A0A3N4L0Z1">
    <property type="interactions" value="25"/>
</dbReference>
<gene>
    <name evidence="4" type="ORF">P167DRAFT_551981</name>
</gene>
<reference evidence="4 5" key="1">
    <citation type="journal article" date="2018" name="Nat. Ecol. Evol.">
        <title>Pezizomycetes genomes reveal the molecular basis of ectomycorrhizal truffle lifestyle.</title>
        <authorList>
            <person name="Murat C."/>
            <person name="Payen T."/>
            <person name="Noel B."/>
            <person name="Kuo A."/>
            <person name="Morin E."/>
            <person name="Chen J."/>
            <person name="Kohler A."/>
            <person name="Krizsan K."/>
            <person name="Balestrini R."/>
            <person name="Da Silva C."/>
            <person name="Montanini B."/>
            <person name="Hainaut M."/>
            <person name="Levati E."/>
            <person name="Barry K.W."/>
            <person name="Belfiori B."/>
            <person name="Cichocki N."/>
            <person name="Clum A."/>
            <person name="Dockter R.B."/>
            <person name="Fauchery L."/>
            <person name="Guy J."/>
            <person name="Iotti M."/>
            <person name="Le Tacon F."/>
            <person name="Lindquist E.A."/>
            <person name="Lipzen A."/>
            <person name="Malagnac F."/>
            <person name="Mello A."/>
            <person name="Molinier V."/>
            <person name="Miyauchi S."/>
            <person name="Poulain J."/>
            <person name="Riccioni C."/>
            <person name="Rubini A."/>
            <person name="Sitrit Y."/>
            <person name="Splivallo R."/>
            <person name="Traeger S."/>
            <person name="Wang M."/>
            <person name="Zifcakova L."/>
            <person name="Wipf D."/>
            <person name="Zambonelli A."/>
            <person name="Paolocci F."/>
            <person name="Nowrousian M."/>
            <person name="Ottonello S."/>
            <person name="Baldrian P."/>
            <person name="Spatafora J.W."/>
            <person name="Henrissat B."/>
            <person name="Nagy L.G."/>
            <person name="Aury J.M."/>
            <person name="Wincker P."/>
            <person name="Grigoriev I.V."/>
            <person name="Bonfante P."/>
            <person name="Martin F.M."/>
        </authorList>
    </citation>
    <scope>NUCLEOTIDE SEQUENCE [LARGE SCALE GENOMIC DNA]</scope>
    <source>
        <strain evidence="4 5">CCBAS932</strain>
    </source>
</reference>
<dbReference type="Gene3D" id="1.25.40.20">
    <property type="entry name" value="Ankyrin repeat-containing domain"/>
    <property type="match status" value="1"/>
</dbReference>
<dbReference type="GO" id="GO:0085020">
    <property type="term" value="P:protein K6-linked ubiquitination"/>
    <property type="evidence" value="ECO:0007669"/>
    <property type="project" value="TreeGrafter"/>
</dbReference>
<dbReference type="PROSITE" id="PS50297">
    <property type="entry name" value="ANK_REP_REGION"/>
    <property type="match status" value="2"/>
</dbReference>
<dbReference type="SMART" id="SM00248">
    <property type="entry name" value="ANK"/>
    <property type="match status" value="2"/>
</dbReference>
<dbReference type="EMBL" id="ML119113">
    <property type="protein sequence ID" value="RPB15339.1"/>
    <property type="molecule type" value="Genomic_DNA"/>
</dbReference>
<evidence type="ECO:0000313" key="4">
    <source>
        <dbReference type="EMBL" id="RPB15339.1"/>
    </source>
</evidence>
<dbReference type="Pfam" id="PF12796">
    <property type="entry name" value="Ank_2"/>
    <property type="match status" value="1"/>
</dbReference>
<dbReference type="PRINTS" id="PR01415">
    <property type="entry name" value="ANKYRIN"/>
</dbReference>
<accession>A0A3N4L0Z1</accession>
<dbReference type="PANTHER" id="PTHR24171">
    <property type="entry name" value="ANKYRIN REPEAT DOMAIN-CONTAINING PROTEIN 39-RELATED"/>
    <property type="match status" value="1"/>
</dbReference>
<dbReference type="PROSITE" id="PS50088">
    <property type="entry name" value="ANK_REPEAT"/>
    <property type="match status" value="2"/>
</dbReference>
<proteinExistence type="predicted"/>